<dbReference type="PIRSF" id="PIRSF011503">
    <property type="entry name" value="DdrB_PduH"/>
    <property type="match status" value="1"/>
</dbReference>
<reference evidence="1" key="1">
    <citation type="submission" date="2019-08" db="EMBL/GenBank/DDBJ databases">
        <authorList>
            <person name="Kucharzyk K."/>
            <person name="Murdoch R.W."/>
            <person name="Higgins S."/>
            <person name="Loffler F."/>
        </authorList>
    </citation>
    <scope>NUCLEOTIDE SEQUENCE</scope>
</reference>
<gene>
    <name evidence="1" type="ORF">SDC9_125277</name>
</gene>
<sequence>MENGRYVRKKPVIKVYYNDDIKEIGSIYQVLLGMEEEGIPYEISPLSDGNAKEIGYQASLESPLGVGIGIDTENIVLHFNKLKEDSPIFIIDFKSSSYKKRSLGANAARLVTKMPFKEI</sequence>
<dbReference type="InterPro" id="IPR009192">
    <property type="entry name" value="Diol/glycerol_deHydtase_re_ssu"/>
</dbReference>
<dbReference type="InterPro" id="IPR003208">
    <property type="entry name" value="Dehydtase/Dehydtase_re"/>
</dbReference>
<evidence type="ECO:0000313" key="1">
    <source>
        <dbReference type="EMBL" id="MPM78266.1"/>
    </source>
</evidence>
<accession>A0A645CML6</accession>
<dbReference type="SUPFAM" id="SSF52968">
    <property type="entry name" value="B12-dependent dehydatase associated subunit"/>
    <property type="match status" value="1"/>
</dbReference>
<proteinExistence type="predicted"/>
<dbReference type="Pfam" id="PF02288">
    <property type="entry name" value="Dehydratase_MU"/>
    <property type="match status" value="1"/>
</dbReference>
<dbReference type="AlphaFoldDB" id="A0A645CML6"/>
<dbReference type="EMBL" id="VSSQ01028525">
    <property type="protein sequence ID" value="MPM78266.1"/>
    <property type="molecule type" value="Genomic_DNA"/>
</dbReference>
<dbReference type="InterPro" id="IPR010254">
    <property type="entry name" value="B12-dep_deHydtase_bsu"/>
</dbReference>
<name>A0A645CML6_9ZZZZ</name>
<protein>
    <submittedName>
        <fullName evidence="1">Uncharacterized protein</fullName>
    </submittedName>
</protein>
<organism evidence="1">
    <name type="scientific">bioreactor metagenome</name>
    <dbReference type="NCBI Taxonomy" id="1076179"/>
    <lineage>
        <taxon>unclassified sequences</taxon>
        <taxon>metagenomes</taxon>
        <taxon>ecological metagenomes</taxon>
    </lineage>
</organism>
<comment type="caution">
    <text evidence="1">The sequence shown here is derived from an EMBL/GenBank/DDBJ whole genome shotgun (WGS) entry which is preliminary data.</text>
</comment>
<dbReference type="Gene3D" id="3.40.50.10150">
    <property type="entry name" value="B12-dependent dehydatase associated subunit"/>
    <property type="match status" value="1"/>
</dbReference>